<sequence>MYYPAGRSGVDDELLAFAEALGGAESVDVVLARSLSVIRSLLSDATVTYHGLDAGSDAVTTFESTDTTEAVHRSGDESVPVSVVRSAIEAESVTRGDAFVTETDAEGWDTATTGDTATTDLFAPVADHGVLRVTLPSADGAADRTTALIERVASAAAAALNRVGGSREPDRERRRDAAALDAAALHQFHETTMAGAEFDAAVAELLSLARDYVELDVGIFSRVEDETYTVESVADRTGTYETEATFDAAEAVCAATLGGNPTEPVAFADVTETEYAASSAAEGVDAYIGVPVFVDGASYGTVAFFSEEPRSAPFRAGEREFVKLLAQWVGTEIERRHRFEELERYETILQAVDDPVYALDAAGEFTFVNEAAKREFGYGDEVIGADPSIGMDEADIARVREQIVDLIAEDEWSKQAEFDLHTADGSRKIVENRIALIGDDEFRGSAGVLRDITSRKRRERQLTSIKRAIEQSADGFAILDDGEYTYVDETHVEMYGFESKAQLLGDSWRRLYDDDEIDRLEAEAFPALEAEGRWRGAVTGRRPDGTTFPAELSLTIIEDGRLVCTVRDETDRKERERELELKERAMDEATVAIQIADATRDDNPLVYVNDGFEQVTGYASEETLGRNPRFLQGDDTDPEQRARLRKAIERDEPVSLDIQNYRKDGTQYWSRLSITPVTDDQGTVRNYIGIQQDVTDRREREQKLFAERERFRLLLESVDEYAFLAVDEEGRIQTWNENAESLFGYDEEAAVGMSTAELHRTDDREVGVSDRLLDQARSAGQSAHEGWYVRADENRFYADVRYARLEHDDGTFRGYAMIVRDMTERRRQQRRTERFVEESDDVITVVDTAGTITYASGSSRNVFAHEPDDLVGGNLFDHAHPTDRKETMEAFFEAVERSDSNRELEFRLESGDGEWLNVEGQCRNMLDDGAVDGMLLYLRDVTDRRERARRFESVFNQTFQFAGLLNPDGTVVEVNDTEFAFGEETRETLVGERFCDTALWEHSDAARTDLRTAVERAAEGEGTRYETTMYGANGLVTVDLSVKPVTREDGDTSLIVVAGRDVSAEQRQRQHLDVVHRVLRHNMRNDLGKVRGWAELMCEESDRDARSEHLATLNRILDKWESMTERVKQIRRASQRIDQSTGADPDSLVADATDPVRDEYPDATISTEVSADALTRVPATLLDAIRELAENAANTGPDADVEVELSSPEDGWIEVSVRDDGPGLPQMEADALETGEETPLNHGNGLGLWMVRMITTQAGGDISVRTAEAGTDVRLRVPTE</sequence>
<dbReference type="SUPFAM" id="SSF55781">
    <property type="entry name" value="GAF domain-like"/>
    <property type="match status" value="1"/>
</dbReference>
<proteinExistence type="predicted"/>
<feature type="domain" description="PAC" evidence="4">
    <location>
        <begin position="414"/>
        <end position="464"/>
    </location>
</feature>
<dbReference type="Pfam" id="PF02518">
    <property type="entry name" value="HATPase_c"/>
    <property type="match status" value="1"/>
</dbReference>
<dbReference type="PROSITE" id="PS50109">
    <property type="entry name" value="HIS_KIN"/>
    <property type="match status" value="1"/>
</dbReference>
<reference evidence="5 6" key="1">
    <citation type="submission" date="2017-04" db="EMBL/GenBank/DDBJ databases">
        <title>MLSA of the genus Halorubrum.</title>
        <authorList>
            <person name="De La Haba R."/>
            <person name="Sanchez-Porro C."/>
            <person name="Infante-Dominguez C."/>
            <person name="Ventosa A."/>
        </authorList>
    </citation>
    <scope>NUCLEOTIDE SEQUENCE [LARGE SCALE GENOMIC DNA]</scope>
    <source>
        <strain evidence="5 6">DSM 17463</strain>
    </source>
</reference>
<feature type="region of interest" description="Disordered" evidence="1">
    <location>
        <begin position="1132"/>
        <end position="1153"/>
    </location>
</feature>
<dbReference type="Pfam" id="PF01590">
    <property type="entry name" value="GAF"/>
    <property type="match status" value="1"/>
</dbReference>
<dbReference type="AlphaFoldDB" id="A0A1X4GBI9"/>
<dbReference type="EMBL" id="NEDJ01000061">
    <property type="protein sequence ID" value="OSO94565.1"/>
    <property type="molecule type" value="Genomic_DNA"/>
</dbReference>
<accession>A0A1X4GBI9</accession>
<dbReference type="GO" id="GO:0006355">
    <property type="term" value="P:regulation of DNA-templated transcription"/>
    <property type="evidence" value="ECO:0007669"/>
    <property type="project" value="InterPro"/>
</dbReference>
<dbReference type="SMART" id="SM00387">
    <property type="entry name" value="HATPase_c"/>
    <property type="match status" value="1"/>
</dbReference>
<dbReference type="eggNOG" id="arCOG02369">
    <property type="taxonomic scope" value="Archaea"/>
</dbReference>
<dbReference type="InterPro" id="IPR029016">
    <property type="entry name" value="GAF-like_dom_sf"/>
</dbReference>
<feature type="domain" description="PAS" evidence="3">
    <location>
        <begin position="578"/>
        <end position="651"/>
    </location>
</feature>
<name>A0A1X4GBI9_HALEZ</name>
<evidence type="ECO:0000259" key="4">
    <source>
        <dbReference type="PROSITE" id="PS50113"/>
    </source>
</evidence>
<evidence type="ECO:0000313" key="6">
    <source>
        <dbReference type="Proteomes" id="UP000193587"/>
    </source>
</evidence>
<evidence type="ECO:0000259" key="3">
    <source>
        <dbReference type="PROSITE" id="PS50112"/>
    </source>
</evidence>
<dbReference type="SMART" id="SM00091">
    <property type="entry name" value="PAS"/>
    <property type="match status" value="6"/>
</dbReference>
<dbReference type="Gene3D" id="3.30.450.40">
    <property type="match status" value="1"/>
</dbReference>
<dbReference type="InterPro" id="IPR000700">
    <property type="entry name" value="PAS-assoc_C"/>
</dbReference>
<dbReference type="eggNOG" id="arCOG02367">
    <property type="taxonomic scope" value="Archaea"/>
</dbReference>
<dbReference type="InterPro" id="IPR000014">
    <property type="entry name" value="PAS"/>
</dbReference>
<comment type="caution">
    <text evidence="5">The sequence shown here is derived from an EMBL/GenBank/DDBJ whole genome shotgun (WGS) entry which is preliminary data.</text>
</comment>
<dbReference type="Proteomes" id="UP000193587">
    <property type="component" value="Unassembled WGS sequence"/>
</dbReference>
<gene>
    <name evidence="5" type="ORF">B9H04_14035</name>
</gene>
<dbReference type="eggNOG" id="arCOG02330">
    <property type="taxonomic scope" value="Archaea"/>
</dbReference>
<dbReference type="Gene3D" id="3.30.565.10">
    <property type="entry name" value="Histidine kinase-like ATPase, C-terminal domain"/>
    <property type="match status" value="1"/>
</dbReference>
<dbReference type="Gene3D" id="3.30.450.20">
    <property type="entry name" value="PAS domain"/>
    <property type="match status" value="6"/>
</dbReference>
<dbReference type="PANTHER" id="PTHR44757:SF2">
    <property type="entry name" value="BIOFILM ARCHITECTURE MAINTENANCE PROTEIN MBAA"/>
    <property type="match status" value="1"/>
</dbReference>
<dbReference type="InterPro" id="IPR013767">
    <property type="entry name" value="PAS_fold"/>
</dbReference>
<dbReference type="CDD" id="cd00130">
    <property type="entry name" value="PAS"/>
    <property type="match status" value="4"/>
</dbReference>
<evidence type="ECO:0000313" key="5">
    <source>
        <dbReference type="EMBL" id="OSO94565.1"/>
    </source>
</evidence>
<organism evidence="5 6">
    <name type="scientific">Halorubrum ezzemoulense DSM 17463</name>
    <dbReference type="NCBI Taxonomy" id="1121945"/>
    <lineage>
        <taxon>Archaea</taxon>
        <taxon>Methanobacteriati</taxon>
        <taxon>Methanobacteriota</taxon>
        <taxon>Stenosarchaea group</taxon>
        <taxon>Halobacteria</taxon>
        <taxon>Halobacteriales</taxon>
        <taxon>Haloferacaceae</taxon>
        <taxon>Halorubrum</taxon>
    </lineage>
</organism>
<dbReference type="Pfam" id="PF13426">
    <property type="entry name" value="PAS_9"/>
    <property type="match status" value="2"/>
</dbReference>
<feature type="domain" description="Histidine kinase" evidence="2">
    <location>
        <begin position="1078"/>
        <end position="1280"/>
    </location>
</feature>
<feature type="domain" description="PAC" evidence="4">
    <location>
        <begin position="782"/>
        <end position="834"/>
    </location>
</feature>
<dbReference type="InterPro" id="IPR052155">
    <property type="entry name" value="Biofilm_reg_signaling"/>
</dbReference>
<dbReference type="SUPFAM" id="SSF55785">
    <property type="entry name" value="PYP-like sensor domain (PAS domain)"/>
    <property type="match status" value="6"/>
</dbReference>
<protein>
    <recommendedName>
        <fullName evidence="7">Histidine kinase</fullName>
    </recommendedName>
</protein>
<dbReference type="NCBIfam" id="TIGR00229">
    <property type="entry name" value="sensory_box"/>
    <property type="match status" value="5"/>
</dbReference>
<dbReference type="InterPro" id="IPR003018">
    <property type="entry name" value="GAF"/>
</dbReference>
<evidence type="ECO:0008006" key="7">
    <source>
        <dbReference type="Google" id="ProtNLM"/>
    </source>
</evidence>
<dbReference type="InterPro" id="IPR013656">
    <property type="entry name" value="PAS_4"/>
</dbReference>
<dbReference type="InterPro" id="IPR005467">
    <property type="entry name" value="His_kinase_dom"/>
</dbReference>
<dbReference type="PANTHER" id="PTHR44757">
    <property type="entry name" value="DIGUANYLATE CYCLASE DGCP"/>
    <property type="match status" value="1"/>
</dbReference>
<dbReference type="InterPro" id="IPR001610">
    <property type="entry name" value="PAC"/>
</dbReference>
<dbReference type="InterPro" id="IPR036890">
    <property type="entry name" value="HATPase_C_sf"/>
</dbReference>
<feature type="domain" description="PAC" evidence="4">
    <location>
        <begin position="902"/>
        <end position="953"/>
    </location>
</feature>
<dbReference type="InterPro" id="IPR003594">
    <property type="entry name" value="HATPase_dom"/>
</dbReference>
<feature type="domain" description="PAS" evidence="3">
    <location>
        <begin position="341"/>
        <end position="381"/>
    </location>
</feature>
<feature type="domain" description="PAS" evidence="3">
    <location>
        <begin position="828"/>
        <end position="898"/>
    </location>
</feature>
<evidence type="ECO:0000259" key="2">
    <source>
        <dbReference type="PROSITE" id="PS50109"/>
    </source>
</evidence>
<dbReference type="PROSITE" id="PS50113">
    <property type="entry name" value="PAC"/>
    <property type="match status" value="4"/>
</dbReference>
<dbReference type="SMART" id="SM00086">
    <property type="entry name" value="PAC"/>
    <property type="match status" value="6"/>
</dbReference>
<evidence type="ECO:0000256" key="1">
    <source>
        <dbReference type="SAM" id="MobiDB-lite"/>
    </source>
</evidence>
<dbReference type="Pfam" id="PF08448">
    <property type="entry name" value="PAS_4"/>
    <property type="match status" value="2"/>
</dbReference>
<dbReference type="SUPFAM" id="SSF55874">
    <property type="entry name" value="ATPase domain of HSP90 chaperone/DNA topoisomerase II/histidine kinase"/>
    <property type="match status" value="1"/>
</dbReference>
<feature type="domain" description="PAC" evidence="4">
    <location>
        <begin position="654"/>
        <end position="706"/>
    </location>
</feature>
<dbReference type="SMART" id="SM00065">
    <property type="entry name" value="GAF"/>
    <property type="match status" value="1"/>
</dbReference>
<dbReference type="PROSITE" id="PS50112">
    <property type="entry name" value="PAS"/>
    <property type="match status" value="4"/>
</dbReference>
<feature type="domain" description="PAS" evidence="3">
    <location>
        <begin position="707"/>
        <end position="765"/>
    </location>
</feature>
<dbReference type="eggNOG" id="arCOG02360">
    <property type="taxonomic scope" value="Archaea"/>
</dbReference>
<dbReference type="InterPro" id="IPR035965">
    <property type="entry name" value="PAS-like_dom_sf"/>
</dbReference>
<dbReference type="STRING" id="1121945.GCA_000421805_03234"/>
<dbReference type="Pfam" id="PF00989">
    <property type="entry name" value="PAS"/>
    <property type="match status" value="2"/>
</dbReference>